<dbReference type="GO" id="GO:0005524">
    <property type="term" value="F:ATP binding"/>
    <property type="evidence" value="ECO:0007669"/>
    <property type="project" value="UniProtKB-KW"/>
</dbReference>
<keyword evidence="7" id="KW-0067">ATP-binding</keyword>
<evidence type="ECO:0000313" key="12">
    <source>
        <dbReference type="Proteomes" id="UP000241769"/>
    </source>
</evidence>
<keyword evidence="3" id="KW-0808">Transferase</keyword>
<feature type="region of interest" description="Disordered" evidence="10">
    <location>
        <begin position="1"/>
        <end position="31"/>
    </location>
</feature>
<name>A0A2P6NMV0_9EUKA</name>
<dbReference type="InterPro" id="IPR003846">
    <property type="entry name" value="SelO"/>
</dbReference>
<protein>
    <recommendedName>
        <fullName evidence="9">Selenoprotein O</fullName>
    </recommendedName>
</protein>
<reference evidence="11 12" key="1">
    <citation type="journal article" date="2018" name="Genome Biol. Evol.">
        <title>Multiple Roots of Fruiting Body Formation in Amoebozoa.</title>
        <authorList>
            <person name="Hillmann F."/>
            <person name="Forbes G."/>
            <person name="Novohradska S."/>
            <person name="Ferling I."/>
            <person name="Riege K."/>
            <person name="Groth M."/>
            <person name="Westermann M."/>
            <person name="Marz M."/>
            <person name="Spaller T."/>
            <person name="Winckler T."/>
            <person name="Schaap P."/>
            <person name="Glockner G."/>
        </authorList>
    </citation>
    <scope>NUCLEOTIDE SEQUENCE [LARGE SCALE GENOMIC DNA]</scope>
    <source>
        <strain evidence="11 12">Jena</strain>
    </source>
</reference>
<keyword evidence="12" id="KW-1185">Reference proteome</keyword>
<evidence type="ECO:0000256" key="5">
    <source>
        <dbReference type="ARBA" id="ARBA00022723"/>
    </source>
</evidence>
<evidence type="ECO:0000256" key="7">
    <source>
        <dbReference type="ARBA" id="ARBA00022840"/>
    </source>
</evidence>
<dbReference type="AlphaFoldDB" id="A0A2P6NMV0"/>
<evidence type="ECO:0000256" key="10">
    <source>
        <dbReference type="SAM" id="MobiDB-lite"/>
    </source>
</evidence>
<dbReference type="Pfam" id="PF02696">
    <property type="entry name" value="SelO"/>
    <property type="match status" value="1"/>
</dbReference>
<dbReference type="PANTHER" id="PTHR12153">
    <property type="entry name" value="SELENOPROTEIN O"/>
    <property type="match status" value="1"/>
</dbReference>
<dbReference type="Proteomes" id="UP000241769">
    <property type="component" value="Unassembled WGS sequence"/>
</dbReference>
<sequence>MYVSSIDGSDPNQSLARAGDEGSGSLRLKKTRREGVLGQTLMLLARTKHIFQTKHITRPLQLVPNRNTMSEARKLEDLRFDNSVLRELPLDTEKRNFTRQVRNANFSLVDPTPVENPQIVGYSESALGLLGITPSEIKRKDIADYFCGNKLLNGSQTAAHCYCGHQFGNFAGQLGDGRAMYLGEIINEKGERWEIQLKGAGTTPYSRSADGRAVLRSSIREFLCSEAMFHLGVPTTRAGTLVTSDSYAVRDPLYDGHPIKEHCAIVSRIAPSFIRFGSFQIALPTDKYTGQSGPSPNNVSLIRGLLDYVIKYHHRDIMEQPEEKRYDILLARVAEATAEMVAGWQTVGFAHGVMNTDNMSILGLTIDYGPFGWLEFYDPNYICNHSDHEGRYSFGNQVSMCRWNLEKLSQVIFVDKSDAEDILKKHFDDKYQKLYYDKIRQKLGLYRTEEEKDGELIEELIDTLQSTCADMTNSLRLLSSLLPPFNTQRIDELLPKLLSQCSDANTLADKSMPSMSPQEIQMFLRLPAEVLRAVGKTPEMVKKQVELLQKYHELQGLTDEEKKERDAHQWRAFLVHYAERCKREVEGAGEDYIKERAEKMNSVNPKFVLRNHLAQEAIEAAEKGDYTEFWSLYEVLKKPFEEHLEKEDKGYDRLQPAKAAKCVKGYKTLFVLDTCCFVCNVSKSTTVYVHFDLDGTKCTTKKHLTGSYVPLRVATEKIDLAPSLNEIIPRVRYFQIAHACIINDLVPSLRFPPPRRRCNGRQLSRHSFLQLMEETELGAREVAMHFTTGFAQKFNWLYKANRRTHCTANGSSHKLQ</sequence>
<organism evidence="11 12">
    <name type="scientific">Planoprotostelium fungivorum</name>
    <dbReference type="NCBI Taxonomy" id="1890364"/>
    <lineage>
        <taxon>Eukaryota</taxon>
        <taxon>Amoebozoa</taxon>
        <taxon>Evosea</taxon>
        <taxon>Variosea</taxon>
        <taxon>Cavosteliida</taxon>
        <taxon>Cavosteliaceae</taxon>
        <taxon>Planoprotostelium</taxon>
    </lineage>
</organism>
<evidence type="ECO:0000256" key="9">
    <source>
        <dbReference type="ARBA" id="ARBA00031547"/>
    </source>
</evidence>
<evidence type="ECO:0000313" key="11">
    <source>
        <dbReference type="EMBL" id="PRP85228.1"/>
    </source>
</evidence>
<keyword evidence="4" id="KW-0548">Nucleotidyltransferase</keyword>
<comment type="cofactor">
    <cofactor evidence="1">
        <name>Mg(2+)</name>
        <dbReference type="ChEBI" id="CHEBI:18420"/>
    </cofactor>
</comment>
<keyword evidence="5" id="KW-0479">Metal-binding</keyword>
<dbReference type="STRING" id="1890364.A0A2P6NMV0"/>
<dbReference type="EMBL" id="MDYQ01000048">
    <property type="protein sequence ID" value="PRP85228.1"/>
    <property type="molecule type" value="Genomic_DNA"/>
</dbReference>
<evidence type="ECO:0000256" key="6">
    <source>
        <dbReference type="ARBA" id="ARBA00022741"/>
    </source>
</evidence>
<keyword evidence="6" id="KW-0547">Nucleotide-binding</keyword>
<evidence type="ECO:0000256" key="1">
    <source>
        <dbReference type="ARBA" id="ARBA00001946"/>
    </source>
</evidence>
<feature type="compositionally biased region" description="Polar residues" evidence="10">
    <location>
        <begin position="1"/>
        <end position="15"/>
    </location>
</feature>
<dbReference type="HAMAP" id="MF_00692">
    <property type="entry name" value="SelO"/>
    <property type="match status" value="1"/>
</dbReference>
<comment type="similarity">
    <text evidence="2">Belongs to the SELO family.</text>
</comment>
<dbReference type="InParanoid" id="A0A2P6NMV0"/>
<evidence type="ECO:0000256" key="2">
    <source>
        <dbReference type="ARBA" id="ARBA00009747"/>
    </source>
</evidence>
<dbReference type="GO" id="GO:0016779">
    <property type="term" value="F:nucleotidyltransferase activity"/>
    <property type="evidence" value="ECO:0007669"/>
    <property type="project" value="UniProtKB-KW"/>
</dbReference>
<proteinExistence type="inferred from homology"/>
<dbReference type="OrthoDB" id="10254721at2759"/>
<gene>
    <name evidence="11" type="ORF">PROFUN_06998</name>
</gene>
<dbReference type="NCBIfam" id="NF000658">
    <property type="entry name" value="PRK00029.1"/>
    <property type="match status" value="1"/>
</dbReference>
<evidence type="ECO:0000256" key="4">
    <source>
        <dbReference type="ARBA" id="ARBA00022695"/>
    </source>
</evidence>
<dbReference type="GO" id="GO:0046872">
    <property type="term" value="F:metal ion binding"/>
    <property type="evidence" value="ECO:0007669"/>
    <property type="project" value="UniProtKB-KW"/>
</dbReference>
<evidence type="ECO:0000256" key="8">
    <source>
        <dbReference type="ARBA" id="ARBA00022842"/>
    </source>
</evidence>
<evidence type="ECO:0000256" key="3">
    <source>
        <dbReference type="ARBA" id="ARBA00022679"/>
    </source>
</evidence>
<keyword evidence="8" id="KW-0460">Magnesium</keyword>
<dbReference type="PANTHER" id="PTHR12153:SF15">
    <property type="entry name" value="PROTEIN ADENYLYLTRANSFERASE SELO, MITOCHONDRIAL"/>
    <property type="match status" value="1"/>
</dbReference>
<accession>A0A2P6NMV0</accession>
<comment type="caution">
    <text evidence="11">The sequence shown here is derived from an EMBL/GenBank/DDBJ whole genome shotgun (WGS) entry which is preliminary data.</text>
</comment>